<gene>
    <name evidence="2" type="ORF">HNY73_011540</name>
</gene>
<organism evidence="2 3">
    <name type="scientific">Argiope bruennichi</name>
    <name type="common">Wasp spider</name>
    <name type="synonym">Aranea bruennichi</name>
    <dbReference type="NCBI Taxonomy" id="94029"/>
    <lineage>
        <taxon>Eukaryota</taxon>
        <taxon>Metazoa</taxon>
        <taxon>Ecdysozoa</taxon>
        <taxon>Arthropoda</taxon>
        <taxon>Chelicerata</taxon>
        <taxon>Arachnida</taxon>
        <taxon>Araneae</taxon>
        <taxon>Araneomorphae</taxon>
        <taxon>Entelegynae</taxon>
        <taxon>Araneoidea</taxon>
        <taxon>Araneidae</taxon>
        <taxon>Argiope</taxon>
    </lineage>
</organism>
<dbReference type="Proteomes" id="UP000807504">
    <property type="component" value="Unassembled WGS sequence"/>
</dbReference>
<evidence type="ECO:0000313" key="2">
    <source>
        <dbReference type="EMBL" id="KAF8784231.1"/>
    </source>
</evidence>
<feature type="region of interest" description="Disordered" evidence="1">
    <location>
        <begin position="18"/>
        <end position="75"/>
    </location>
</feature>
<reference evidence="2" key="1">
    <citation type="journal article" date="2020" name="bioRxiv">
        <title>Chromosome-level reference genome of the European wasp spider Argiope bruennichi: a resource for studies on range expansion and evolutionary adaptation.</title>
        <authorList>
            <person name="Sheffer M.M."/>
            <person name="Hoppe A."/>
            <person name="Krehenwinkel H."/>
            <person name="Uhl G."/>
            <person name="Kuss A.W."/>
            <person name="Jensen L."/>
            <person name="Jensen C."/>
            <person name="Gillespie R.G."/>
            <person name="Hoff K.J."/>
            <person name="Prost S."/>
        </authorList>
    </citation>
    <scope>NUCLEOTIDE SEQUENCE</scope>
</reference>
<accession>A0A8T0F081</accession>
<protein>
    <submittedName>
        <fullName evidence="2">Uncharacterized protein</fullName>
    </submittedName>
</protein>
<feature type="compositionally biased region" description="Acidic residues" evidence="1">
    <location>
        <begin position="20"/>
        <end position="39"/>
    </location>
</feature>
<keyword evidence="3" id="KW-1185">Reference proteome</keyword>
<feature type="compositionally biased region" description="Acidic residues" evidence="1">
    <location>
        <begin position="51"/>
        <end position="66"/>
    </location>
</feature>
<reference evidence="2" key="2">
    <citation type="submission" date="2020-06" db="EMBL/GenBank/DDBJ databases">
        <authorList>
            <person name="Sheffer M."/>
        </authorList>
    </citation>
    <scope>NUCLEOTIDE SEQUENCE</scope>
</reference>
<feature type="compositionally biased region" description="Basic and acidic residues" evidence="1">
    <location>
        <begin position="40"/>
        <end position="50"/>
    </location>
</feature>
<evidence type="ECO:0000256" key="1">
    <source>
        <dbReference type="SAM" id="MobiDB-lite"/>
    </source>
</evidence>
<dbReference type="EMBL" id="JABXBU010000060">
    <property type="protein sequence ID" value="KAF8784231.1"/>
    <property type="molecule type" value="Genomic_DNA"/>
</dbReference>
<sequence length="103" mass="12193">MPTLYSLKEMMRLRTLLTEVETDDDSDFDNEEIEPEEENFSDHEIFSEHDTESEEDGDSENEEENSSEWFSSKDGTQWRKTKFRQNIRTPSKLSQYCVPLTSN</sequence>
<name>A0A8T0F081_ARGBR</name>
<proteinExistence type="predicted"/>
<dbReference type="AlphaFoldDB" id="A0A8T0F081"/>
<evidence type="ECO:0000313" key="3">
    <source>
        <dbReference type="Proteomes" id="UP000807504"/>
    </source>
</evidence>
<comment type="caution">
    <text evidence="2">The sequence shown here is derived from an EMBL/GenBank/DDBJ whole genome shotgun (WGS) entry which is preliminary data.</text>
</comment>